<accession>A0ABR3NRR2</accession>
<evidence type="ECO:0000313" key="3">
    <source>
        <dbReference type="Proteomes" id="UP001558613"/>
    </source>
</evidence>
<dbReference type="PANTHER" id="PTHR23257">
    <property type="entry name" value="SERINE-THREONINE PROTEIN KINASE"/>
    <property type="match status" value="1"/>
</dbReference>
<gene>
    <name evidence="2" type="ORF">QQF64_014322</name>
</gene>
<feature type="domain" description="Protein kinase" evidence="1">
    <location>
        <begin position="1"/>
        <end position="189"/>
    </location>
</feature>
<dbReference type="InterPro" id="IPR050167">
    <property type="entry name" value="Ser_Thr_protein_kinase"/>
</dbReference>
<reference evidence="2 3" key="1">
    <citation type="submission" date="2023-09" db="EMBL/GenBank/DDBJ databases">
        <authorList>
            <person name="Wang M."/>
        </authorList>
    </citation>
    <scope>NUCLEOTIDE SEQUENCE [LARGE SCALE GENOMIC DNA]</scope>
    <source>
        <strain evidence="2">GT-2023</strain>
        <tissue evidence="2">Liver</tissue>
    </source>
</reference>
<evidence type="ECO:0000259" key="1">
    <source>
        <dbReference type="PROSITE" id="PS50011"/>
    </source>
</evidence>
<proteinExistence type="predicted"/>
<dbReference type="PROSITE" id="PS50011">
    <property type="entry name" value="PROTEIN_KINASE_DOM"/>
    <property type="match status" value="1"/>
</dbReference>
<evidence type="ECO:0000313" key="2">
    <source>
        <dbReference type="EMBL" id="KAL1279722.1"/>
    </source>
</evidence>
<protein>
    <recommendedName>
        <fullName evidence="1">Protein kinase domain-containing protein</fullName>
    </recommendedName>
</protein>
<name>A0ABR3NRR2_9TELE</name>
<dbReference type="Proteomes" id="UP001558613">
    <property type="component" value="Unassembled WGS sequence"/>
</dbReference>
<dbReference type="SMART" id="SM00220">
    <property type="entry name" value="S_TKc"/>
    <property type="match status" value="1"/>
</dbReference>
<comment type="caution">
    <text evidence="2">The sequence shown here is derived from an EMBL/GenBank/DDBJ whole genome shotgun (WGS) entry which is preliminary data.</text>
</comment>
<dbReference type="InterPro" id="IPR000719">
    <property type="entry name" value="Prot_kinase_dom"/>
</dbReference>
<dbReference type="PANTHER" id="PTHR23257:SF974">
    <property type="entry name" value="RECEPTOR-INTERACTING SERINE_THREONINE-PROTEIN KINASE 3"/>
    <property type="match status" value="1"/>
</dbReference>
<dbReference type="Pfam" id="PF00069">
    <property type="entry name" value="Pkinase"/>
    <property type="match status" value="1"/>
</dbReference>
<dbReference type="InterPro" id="IPR011009">
    <property type="entry name" value="Kinase-like_dom_sf"/>
</dbReference>
<sequence length="189" mass="21523">MFPLGALVSPQSRNIQPSLRPFVGIKSFEEIQQMEIEPVTGGRREVQVPISVKGRIILEILEGMVYLMENQVIHKDLKPENILVDKNFHIKIADLGLATSQMWSKLTKEESRRQSRLGKKSCFPTAGTLCYMAPEHLKSINTRSTEKSDIYSFAIVVWVILTGREPYENARSEEHICHCVCQVNVPTKR</sequence>
<dbReference type="SUPFAM" id="SSF56112">
    <property type="entry name" value="Protein kinase-like (PK-like)"/>
    <property type="match status" value="1"/>
</dbReference>
<dbReference type="InterPro" id="IPR008271">
    <property type="entry name" value="Ser/Thr_kinase_AS"/>
</dbReference>
<keyword evidence="3" id="KW-1185">Reference proteome</keyword>
<organism evidence="2 3">
    <name type="scientific">Cirrhinus molitorella</name>
    <name type="common">mud carp</name>
    <dbReference type="NCBI Taxonomy" id="172907"/>
    <lineage>
        <taxon>Eukaryota</taxon>
        <taxon>Metazoa</taxon>
        <taxon>Chordata</taxon>
        <taxon>Craniata</taxon>
        <taxon>Vertebrata</taxon>
        <taxon>Euteleostomi</taxon>
        <taxon>Actinopterygii</taxon>
        <taxon>Neopterygii</taxon>
        <taxon>Teleostei</taxon>
        <taxon>Ostariophysi</taxon>
        <taxon>Cypriniformes</taxon>
        <taxon>Cyprinidae</taxon>
        <taxon>Labeoninae</taxon>
        <taxon>Labeonini</taxon>
        <taxon>Cirrhinus</taxon>
    </lineage>
</organism>
<dbReference type="PROSITE" id="PS00108">
    <property type="entry name" value="PROTEIN_KINASE_ST"/>
    <property type="match status" value="1"/>
</dbReference>
<dbReference type="EMBL" id="JAYMGO010000002">
    <property type="protein sequence ID" value="KAL1279722.1"/>
    <property type="molecule type" value="Genomic_DNA"/>
</dbReference>
<dbReference type="Gene3D" id="1.10.510.10">
    <property type="entry name" value="Transferase(Phosphotransferase) domain 1"/>
    <property type="match status" value="1"/>
</dbReference>